<accession>A0A5B9VW36</accession>
<gene>
    <name evidence="3" type="ORF">OJF2_11550</name>
</gene>
<protein>
    <submittedName>
        <fullName evidence="3">Universal stress protein family protein</fullName>
    </submittedName>
</protein>
<feature type="domain" description="UspA" evidence="2">
    <location>
        <begin position="1"/>
        <end position="151"/>
    </location>
</feature>
<dbReference type="Pfam" id="PF00582">
    <property type="entry name" value="Usp"/>
    <property type="match status" value="2"/>
</dbReference>
<evidence type="ECO:0000313" key="3">
    <source>
        <dbReference type="EMBL" id="QEH32676.1"/>
    </source>
</evidence>
<evidence type="ECO:0000313" key="4">
    <source>
        <dbReference type="Proteomes" id="UP000324233"/>
    </source>
</evidence>
<dbReference type="Proteomes" id="UP000324233">
    <property type="component" value="Chromosome"/>
</dbReference>
<feature type="domain" description="UspA" evidence="2">
    <location>
        <begin position="163"/>
        <end position="282"/>
    </location>
</feature>
<dbReference type="EMBL" id="CP042997">
    <property type="protein sequence ID" value="QEH32676.1"/>
    <property type="molecule type" value="Genomic_DNA"/>
</dbReference>
<sequence>MVRSILVGLDGSDFSKSAVEMGIALSRRTGALLVGLGIVDEPTIRELEPSLIAGGVPYAEPMLFRERVDHARREVEGFLADFSVRCARAGVPCKLLEDRGYPDERIELESQRYDLILLGRQSRFRFETQEGYDDTTNRILKTSPRPVIVVPADLPVVPDEPGRPVLVAYDGSVQASRALHEFRTSGLAASSPVVVASVHVDAVEAARIAERAIDYLRFHDVKAEAQPIASRLPASRLLVSECELRGAWMIVMGCYGQSGFREFFLGSVTRNLLRESPVPLFLFH</sequence>
<evidence type="ECO:0000256" key="1">
    <source>
        <dbReference type="ARBA" id="ARBA00008791"/>
    </source>
</evidence>
<keyword evidence="4" id="KW-1185">Reference proteome</keyword>
<dbReference type="PANTHER" id="PTHR46268:SF6">
    <property type="entry name" value="UNIVERSAL STRESS PROTEIN UP12"/>
    <property type="match status" value="1"/>
</dbReference>
<dbReference type="AlphaFoldDB" id="A0A5B9VW36"/>
<dbReference type="KEGG" id="agv:OJF2_11550"/>
<reference evidence="3 4" key="1">
    <citation type="submission" date="2019-08" db="EMBL/GenBank/DDBJ databases">
        <title>Deep-cultivation of Planctomycetes and their phenomic and genomic characterization uncovers novel biology.</title>
        <authorList>
            <person name="Wiegand S."/>
            <person name="Jogler M."/>
            <person name="Boedeker C."/>
            <person name="Pinto D."/>
            <person name="Vollmers J."/>
            <person name="Rivas-Marin E."/>
            <person name="Kohn T."/>
            <person name="Peeters S.H."/>
            <person name="Heuer A."/>
            <person name="Rast P."/>
            <person name="Oberbeckmann S."/>
            <person name="Bunk B."/>
            <person name="Jeske O."/>
            <person name="Meyerdierks A."/>
            <person name="Storesund J.E."/>
            <person name="Kallscheuer N."/>
            <person name="Luecker S."/>
            <person name="Lage O.M."/>
            <person name="Pohl T."/>
            <person name="Merkel B.J."/>
            <person name="Hornburger P."/>
            <person name="Mueller R.-W."/>
            <person name="Bruemmer F."/>
            <person name="Labrenz M."/>
            <person name="Spormann A.M."/>
            <person name="Op den Camp H."/>
            <person name="Overmann J."/>
            <person name="Amann R."/>
            <person name="Jetten M.S.M."/>
            <person name="Mascher T."/>
            <person name="Medema M.H."/>
            <person name="Devos D.P."/>
            <person name="Kaster A.-K."/>
            <person name="Ovreas L."/>
            <person name="Rohde M."/>
            <person name="Galperin M.Y."/>
            <person name="Jogler C."/>
        </authorList>
    </citation>
    <scope>NUCLEOTIDE SEQUENCE [LARGE SCALE GENOMIC DNA]</scope>
    <source>
        <strain evidence="3 4">OJF2</strain>
    </source>
</reference>
<dbReference type="PANTHER" id="PTHR46268">
    <property type="entry name" value="STRESS RESPONSE PROTEIN NHAX"/>
    <property type="match status" value="1"/>
</dbReference>
<name>A0A5B9VW36_9BACT</name>
<dbReference type="Gene3D" id="3.40.50.12370">
    <property type="match status" value="1"/>
</dbReference>
<dbReference type="InterPro" id="IPR006016">
    <property type="entry name" value="UspA"/>
</dbReference>
<dbReference type="InterPro" id="IPR006015">
    <property type="entry name" value="Universal_stress_UspA"/>
</dbReference>
<dbReference type="SUPFAM" id="SSF52402">
    <property type="entry name" value="Adenine nucleotide alpha hydrolases-like"/>
    <property type="match status" value="2"/>
</dbReference>
<dbReference type="PRINTS" id="PR01438">
    <property type="entry name" value="UNVRSLSTRESS"/>
</dbReference>
<dbReference type="RefSeq" id="WP_168221625.1">
    <property type="nucleotide sequence ID" value="NZ_CP042997.1"/>
</dbReference>
<dbReference type="CDD" id="cd00293">
    <property type="entry name" value="USP-like"/>
    <property type="match status" value="2"/>
</dbReference>
<organism evidence="3 4">
    <name type="scientific">Aquisphaera giovannonii</name>
    <dbReference type="NCBI Taxonomy" id="406548"/>
    <lineage>
        <taxon>Bacteria</taxon>
        <taxon>Pseudomonadati</taxon>
        <taxon>Planctomycetota</taxon>
        <taxon>Planctomycetia</taxon>
        <taxon>Isosphaerales</taxon>
        <taxon>Isosphaeraceae</taxon>
        <taxon>Aquisphaera</taxon>
    </lineage>
</organism>
<comment type="similarity">
    <text evidence="1">Belongs to the universal stress protein A family.</text>
</comment>
<evidence type="ECO:0000259" key="2">
    <source>
        <dbReference type="Pfam" id="PF00582"/>
    </source>
</evidence>
<proteinExistence type="inferred from homology"/>